<dbReference type="AlphaFoldDB" id="A0AAW0HM29"/>
<dbReference type="Pfam" id="PF00160">
    <property type="entry name" value="Pro_isomerase"/>
    <property type="match status" value="1"/>
</dbReference>
<gene>
    <name evidence="2" type="ORF">U0070_010167</name>
</gene>
<proteinExistence type="predicted"/>
<feature type="domain" description="PPIase cyclophilin-type" evidence="1">
    <location>
        <begin position="1"/>
        <end position="82"/>
    </location>
</feature>
<dbReference type="PANTHER" id="PTHR11071">
    <property type="entry name" value="PEPTIDYL-PROLYL CIS-TRANS ISOMERASE"/>
    <property type="match status" value="1"/>
</dbReference>
<organism evidence="2 3">
    <name type="scientific">Myodes glareolus</name>
    <name type="common">Bank vole</name>
    <name type="synonym">Clethrionomys glareolus</name>
    <dbReference type="NCBI Taxonomy" id="447135"/>
    <lineage>
        <taxon>Eukaryota</taxon>
        <taxon>Metazoa</taxon>
        <taxon>Chordata</taxon>
        <taxon>Craniata</taxon>
        <taxon>Vertebrata</taxon>
        <taxon>Euteleostomi</taxon>
        <taxon>Mammalia</taxon>
        <taxon>Eutheria</taxon>
        <taxon>Euarchontoglires</taxon>
        <taxon>Glires</taxon>
        <taxon>Rodentia</taxon>
        <taxon>Myomorpha</taxon>
        <taxon>Muroidea</taxon>
        <taxon>Cricetidae</taxon>
        <taxon>Arvicolinae</taxon>
        <taxon>Myodes</taxon>
    </lineage>
</organism>
<dbReference type="SUPFAM" id="SSF50891">
    <property type="entry name" value="Cyclophilin-like"/>
    <property type="match status" value="1"/>
</dbReference>
<sequence>MVQGGNFSSHNGIGGEITYGEKFKDENRHYFQNSKDEHGQEGLLSMANAGHQYNWVSVHYHNSSEIILMGNVVFVQVIEGVECGDLKREDDGGIFPKDASGDSCSDFTKDIGIDLKDVDKVLLIAKDLKNGNNFFKSQNWKIASKTCKSFSIIQKFLLRQQIYPDCNLYP</sequence>
<dbReference type="GO" id="GO:0006457">
    <property type="term" value="P:protein folding"/>
    <property type="evidence" value="ECO:0007669"/>
    <property type="project" value="TreeGrafter"/>
</dbReference>
<dbReference type="Gene3D" id="2.40.100.10">
    <property type="entry name" value="Cyclophilin-like"/>
    <property type="match status" value="1"/>
</dbReference>
<evidence type="ECO:0000313" key="3">
    <source>
        <dbReference type="Proteomes" id="UP001488838"/>
    </source>
</evidence>
<reference evidence="2 3" key="1">
    <citation type="journal article" date="2023" name="bioRxiv">
        <title>Conserved and derived expression patterns and positive selection on dental genes reveal complex evolutionary context of ever-growing rodent molars.</title>
        <authorList>
            <person name="Calamari Z.T."/>
            <person name="Song A."/>
            <person name="Cohen E."/>
            <person name="Akter M."/>
            <person name="Roy R.D."/>
            <person name="Hallikas O."/>
            <person name="Christensen M.M."/>
            <person name="Li P."/>
            <person name="Marangoni P."/>
            <person name="Jernvall J."/>
            <person name="Klein O.D."/>
        </authorList>
    </citation>
    <scope>NUCLEOTIDE SEQUENCE [LARGE SCALE GENOMIC DNA]</scope>
    <source>
        <strain evidence="2">V071</strain>
    </source>
</reference>
<dbReference type="InterPro" id="IPR002130">
    <property type="entry name" value="Cyclophilin-type_PPIase_dom"/>
</dbReference>
<dbReference type="GO" id="GO:0016018">
    <property type="term" value="F:cyclosporin A binding"/>
    <property type="evidence" value="ECO:0007669"/>
    <property type="project" value="TreeGrafter"/>
</dbReference>
<dbReference type="GO" id="GO:0003755">
    <property type="term" value="F:peptidyl-prolyl cis-trans isomerase activity"/>
    <property type="evidence" value="ECO:0007669"/>
    <property type="project" value="InterPro"/>
</dbReference>
<dbReference type="InterPro" id="IPR029000">
    <property type="entry name" value="Cyclophilin-like_dom_sf"/>
</dbReference>
<dbReference type="PROSITE" id="PS50072">
    <property type="entry name" value="CSA_PPIASE_2"/>
    <property type="match status" value="1"/>
</dbReference>
<dbReference type="Gene3D" id="1.10.150.160">
    <property type="match status" value="1"/>
</dbReference>
<dbReference type="PANTHER" id="PTHR11071:SF561">
    <property type="entry name" value="PEPTIDYL-PROLYL CIS-TRANS ISOMERASE D-RELATED"/>
    <property type="match status" value="1"/>
</dbReference>
<keyword evidence="3" id="KW-1185">Reference proteome</keyword>
<dbReference type="EMBL" id="JBBHLL010000458">
    <property type="protein sequence ID" value="KAK7802550.1"/>
    <property type="molecule type" value="Genomic_DNA"/>
</dbReference>
<comment type="caution">
    <text evidence="2">The sequence shown here is derived from an EMBL/GenBank/DDBJ whole genome shotgun (WGS) entry which is preliminary data.</text>
</comment>
<name>A0AAW0HM29_MYOGA</name>
<dbReference type="GO" id="GO:0005829">
    <property type="term" value="C:cytosol"/>
    <property type="evidence" value="ECO:0007669"/>
    <property type="project" value="TreeGrafter"/>
</dbReference>
<accession>A0AAW0HM29</accession>
<protein>
    <recommendedName>
        <fullName evidence="1">PPIase cyclophilin-type domain-containing protein</fullName>
    </recommendedName>
</protein>
<evidence type="ECO:0000313" key="2">
    <source>
        <dbReference type="EMBL" id="KAK7802550.1"/>
    </source>
</evidence>
<evidence type="ECO:0000259" key="1">
    <source>
        <dbReference type="PROSITE" id="PS50072"/>
    </source>
</evidence>
<dbReference type="Proteomes" id="UP001488838">
    <property type="component" value="Unassembled WGS sequence"/>
</dbReference>